<evidence type="ECO:0000313" key="2">
    <source>
        <dbReference type="Proteomes" id="UP000474567"/>
    </source>
</evidence>
<organism evidence="1 2">
    <name type="scientific">Flavobacterium collinsii</name>
    <dbReference type="NCBI Taxonomy" id="1114861"/>
    <lineage>
        <taxon>Bacteria</taxon>
        <taxon>Pseudomonadati</taxon>
        <taxon>Bacteroidota</taxon>
        <taxon>Flavobacteriia</taxon>
        <taxon>Flavobacteriales</taxon>
        <taxon>Flavobacteriaceae</taxon>
        <taxon>Flavobacterium</taxon>
    </lineage>
</organism>
<proteinExistence type="predicted"/>
<dbReference type="InterPro" id="IPR038765">
    <property type="entry name" value="Papain-like_cys_pep_sf"/>
</dbReference>
<comment type="caution">
    <text evidence="1">The sequence shown here is derived from an EMBL/GenBank/DDBJ whole genome shotgun (WGS) entry which is preliminary data.</text>
</comment>
<evidence type="ECO:0000313" key="1">
    <source>
        <dbReference type="EMBL" id="CAA9198750.1"/>
    </source>
</evidence>
<accession>A0ABN7EKV8</accession>
<dbReference type="SUPFAM" id="SSF54001">
    <property type="entry name" value="Cysteine proteinases"/>
    <property type="match status" value="1"/>
</dbReference>
<dbReference type="PANTHER" id="PTHR35532:SF5">
    <property type="entry name" value="CARBOHYDRATE-BINDING DOMAIN-CONTAINING PROTEIN"/>
    <property type="match status" value="1"/>
</dbReference>
<reference evidence="1 2" key="1">
    <citation type="submission" date="2020-02" db="EMBL/GenBank/DDBJ databases">
        <authorList>
            <person name="Criscuolo A."/>
        </authorList>
    </citation>
    <scope>NUCLEOTIDE SEQUENCE [LARGE SCALE GENOMIC DNA]</scope>
    <source>
        <strain evidence="1">CECT7796</strain>
    </source>
</reference>
<dbReference type="EMBL" id="CADCST010000083">
    <property type="protein sequence ID" value="CAA9198750.1"/>
    <property type="molecule type" value="Genomic_DNA"/>
</dbReference>
<sequence>MLQKLHSTLLIKLLFVLFFPVGVFAQFPDAVEKNLKKAGNNRSELEKAITYCKQTGDTLKLKAIYFLISNIDIHTSSDYYWENQAGNKINYNELDYSDFDQAAKEFEIIKEKNPGLQPKKIIYKDIENIKADYLIANLEEAFTAWKNSAVKNTSFDDFCEYILPYRISVEPLQNWRRSYAAKFNWINKRIQSIGFEATLPFVRDEANSWFTNTWGTGTRKEPLPRLGSMQLLMRKQGSCDDLADLGVFTMRASGIPASVNIIPYWATSTGGHSINVFFEGNKKNILFDYGSKQYNEALRREPTKVLRLTYSKQPENLASFEESKNIPNGFLREQNYIDVTGDYWKTTKVKCNLYPNANVFEIAYLGTFNGLGWKPFWWGKITDNKAEFSQICQGTVVLPQYYINEKMIPAGPVVWIGDKESKVLIPDLKKTREVLITQLANYLIFKPQVTYKLFYWNDAWKLIDSKTAAPDTQSLMFAKVPKNALLLLVSSNSKGYERPFIVDDKGERTWF</sequence>
<keyword evidence="2" id="KW-1185">Reference proteome</keyword>
<name>A0ABN7EKV8_9FLAO</name>
<dbReference type="PANTHER" id="PTHR35532">
    <property type="entry name" value="SIMILAR TO POLYHYDROXYALKANOATE DEPOLYMERASE"/>
    <property type="match status" value="1"/>
</dbReference>
<protein>
    <recommendedName>
        <fullName evidence="3">Transglutaminase-like domain-containing protein</fullName>
    </recommendedName>
</protein>
<dbReference type="Proteomes" id="UP000474567">
    <property type="component" value="Unassembled WGS sequence"/>
</dbReference>
<dbReference type="RefSeq" id="WP_173966281.1">
    <property type="nucleotide sequence ID" value="NZ_CADCST010000083.1"/>
</dbReference>
<evidence type="ECO:0008006" key="3">
    <source>
        <dbReference type="Google" id="ProtNLM"/>
    </source>
</evidence>
<gene>
    <name evidence="1" type="ORF">FLACOL7796_02314</name>
</gene>